<name>A0A4C1VBA3_EUMVA</name>
<evidence type="ECO:0000313" key="3">
    <source>
        <dbReference type="Proteomes" id="UP000299102"/>
    </source>
</evidence>
<comment type="caution">
    <text evidence="2">The sequence shown here is derived from an EMBL/GenBank/DDBJ whole genome shotgun (WGS) entry which is preliminary data.</text>
</comment>
<dbReference type="Proteomes" id="UP000299102">
    <property type="component" value="Unassembled WGS sequence"/>
</dbReference>
<dbReference type="AlphaFoldDB" id="A0A4C1VBA3"/>
<proteinExistence type="predicted"/>
<keyword evidence="3" id="KW-1185">Reference proteome</keyword>
<sequence>MQCAGPTLPDPSSFPSVPVLRHCNAFTTNFTAAEFRRALPASTCACARPPSGFTKKKSKNELTARQIQPVEDPVGIQRRELLVIVPIVLVARVPARAPARVGAPRAALAHVRGGAMALSPRAPRRIDPPRAAVTPARHRDTRRRPSVFSRTGSRTGLRCRPAFCSPKGAPLAPWPYRPSVTPCFGECSGAKIARLPSRRRRANRLQ</sequence>
<accession>A0A4C1VBA3</accession>
<organism evidence="2 3">
    <name type="scientific">Eumeta variegata</name>
    <name type="common">Bagworm moth</name>
    <name type="synonym">Eumeta japonica</name>
    <dbReference type="NCBI Taxonomy" id="151549"/>
    <lineage>
        <taxon>Eukaryota</taxon>
        <taxon>Metazoa</taxon>
        <taxon>Ecdysozoa</taxon>
        <taxon>Arthropoda</taxon>
        <taxon>Hexapoda</taxon>
        <taxon>Insecta</taxon>
        <taxon>Pterygota</taxon>
        <taxon>Neoptera</taxon>
        <taxon>Endopterygota</taxon>
        <taxon>Lepidoptera</taxon>
        <taxon>Glossata</taxon>
        <taxon>Ditrysia</taxon>
        <taxon>Tineoidea</taxon>
        <taxon>Psychidae</taxon>
        <taxon>Oiketicinae</taxon>
        <taxon>Eumeta</taxon>
    </lineage>
</organism>
<protein>
    <submittedName>
        <fullName evidence="2">Uncharacterized protein</fullName>
    </submittedName>
</protein>
<evidence type="ECO:0000313" key="2">
    <source>
        <dbReference type="EMBL" id="GBP36428.1"/>
    </source>
</evidence>
<gene>
    <name evidence="2" type="ORF">EVAR_88008_1</name>
</gene>
<reference evidence="2 3" key="1">
    <citation type="journal article" date="2019" name="Commun. Biol.">
        <title>The bagworm genome reveals a unique fibroin gene that provides high tensile strength.</title>
        <authorList>
            <person name="Kono N."/>
            <person name="Nakamura H."/>
            <person name="Ohtoshi R."/>
            <person name="Tomita M."/>
            <person name="Numata K."/>
            <person name="Arakawa K."/>
        </authorList>
    </citation>
    <scope>NUCLEOTIDE SEQUENCE [LARGE SCALE GENOMIC DNA]</scope>
</reference>
<evidence type="ECO:0000256" key="1">
    <source>
        <dbReference type="SAM" id="MobiDB-lite"/>
    </source>
</evidence>
<feature type="region of interest" description="Disordered" evidence="1">
    <location>
        <begin position="119"/>
        <end position="153"/>
    </location>
</feature>
<dbReference type="EMBL" id="BGZK01000318">
    <property type="protein sequence ID" value="GBP36428.1"/>
    <property type="molecule type" value="Genomic_DNA"/>
</dbReference>